<dbReference type="EMBL" id="OX459957">
    <property type="protein sequence ID" value="CAI9162731.1"/>
    <property type="molecule type" value="Genomic_DNA"/>
</dbReference>
<accession>A0ABN8YNU8</accession>
<organism evidence="1 2">
    <name type="scientific">Rangifer tarandus platyrhynchus</name>
    <name type="common">Svalbard reindeer</name>
    <dbReference type="NCBI Taxonomy" id="3082113"/>
    <lineage>
        <taxon>Eukaryota</taxon>
        <taxon>Metazoa</taxon>
        <taxon>Chordata</taxon>
        <taxon>Craniata</taxon>
        <taxon>Vertebrata</taxon>
        <taxon>Euteleostomi</taxon>
        <taxon>Mammalia</taxon>
        <taxon>Eutheria</taxon>
        <taxon>Laurasiatheria</taxon>
        <taxon>Artiodactyla</taxon>
        <taxon>Ruminantia</taxon>
        <taxon>Pecora</taxon>
        <taxon>Cervidae</taxon>
        <taxon>Odocoileinae</taxon>
        <taxon>Rangifer</taxon>
    </lineage>
</organism>
<protein>
    <submittedName>
        <fullName evidence="1">Uncharacterized protein</fullName>
    </submittedName>
</protein>
<evidence type="ECO:0000313" key="2">
    <source>
        <dbReference type="Proteomes" id="UP001176941"/>
    </source>
</evidence>
<dbReference type="Proteomes" id="UP001176941">
    <property type="component" value="Chromosome 21"/>
</dbReference>
<reference evidence="1" key="1">
    <citation type="submission" date="2023-04" db="EMBL/GenBank/DDBJ databases">
        <authorList>
            <consortium name="ELIXIR-Norway"/>
        </authorList>
    </citation>
    <scope>NUCLEOTIDE SEQUENCE [LARGE SCALE GENOMIC DNA]</scope>
</reference>
<proteinExistence type="predicted"/>
<gene>
    <name evidence="1" type="ORF">MRATA1EN1_LOCUS11693</name>
</gene>
<name>A0ABN8YNU8_RANTA</name>
<keyword evidence="2" id="KW-1185">Reference proteome</keyword>
<sequence>MPRFLPLEMNFKVSPCLNKQIYLATLAELANDTSDSVIPMILQPSHKGWHQKLFSPRITFYQVKIEKLYPGSVRVPRDGMNALGSRKSHNSGRICNLDSHLAHVMEGTCAEELWNFIKTNNKRY</sequence>
<evidence type="ECO:0000313" key="1">
    <source>
        <dbReference type="EMBL" id="CAI9162731.1"/>
    </source>
</evidence>